<keyword evidence="9" id="KW-1185">Reference proteome</keyword>
<evidence type="ECO:0000313" key="8">
    <source>
        <dbReference type="EMBL" id="TKR73093.1"/>
    </source>
</evidence>
<protein>
    <recommendedName>
        <fullName evidence="7">RING-type domain-containing protein</fullName>
    </recommendedName>
</protein>
<reference evidence="8 9" key="1">
    <citation type="journal article" date="2015" name="Genome Biol.">
        <title>Comparative genomics of Steinernema reveals deeply conserved gene regulatory networks.</title>
        <authorList>
            <person name="Dillman A.R."/>
            <person name="Macchietto M."/>
            <person name="Porter C.F."/>
            <person name="Rogers A."/>
            <person name="Williams B."/>
            <person name="Antoshechkin I."/>
            <person name="Lee M.M."/>
            <person name="Goodwin Z."/>
            <person name="Lu X."/>
            <person name="Lewis E.E."/>
            <person name="Goodrich-Blair H."/>
            <person name="Stock S.P."/>
            <person name="Adams B.J."/>
            <person name="Sternberg P.W."/>
            <person name="Mortazavi A."/>
        </authorList>
    </citation>
    <scope>NUCLEOTIDE SEQUENCE [LARGE SCALE GENOMIC DNA]</scope>
    <source>
        <strain evidence="8 9">ALL</strain>
    </source>
</reference>
<dbReference type="PROSITE" id="PS50089">
    <property type="entry name" value="ZF_RING_2"/>
    <property type="match status" value="1"/>
</dbReference>
<feature type="region of interest" description="Disordered" evidence="6">
    <location>
        <begin position="313"/>
        <end position="346"/>
    </location>
</feature>
<evidence type="ECO:0000256" key="5">
    <source>
        <dbReference type="SAM" id="Coils"/>
    </source>
</evidence>
<dbReference type="STRING" id="34508.A0A4U5MUB7"/>
<dbReference type="AlphaFoldDB" id="A0A4U5MUB7"/>
<dbReference type="PANTHER" id="PTHR47156:SF10">
    <property type="entry name" value="E3 UBIQUITIN-PROTEIN LIGASE TRIM-21-RELATED"/>
    <property type="match status" value="1"/>
</dbReference>
<dbReference type="SUPFAM" id="SSF57850">
    <property type="entry name" value="RING/U-box"/>
    <property type="match status" value="1"/>
</dbReference>
<dbReference type="InterPro" id="IPR013083">
    <property type="entry name" value="Znf_RING/FYVE/PHD"/>
</dbReference>
<proteinExistence type="predicted"/>
<dbReference type="SMR" id="A0A4U5MUB7"/>
<dbReference type="SMART" id="SM00184">
    <property type="entry name" value="RING"/>
    <property type="match status" value="1"/>
</dbReference>
<gene>
    <name evidence="8" type="ORF">L596_020444</name>
</gene>
<feature type="coiled-coil region" evidence="5">
    <location>
        <begin position="479"/>
        <end position="506"/>
    </location>
</feature>
<evidence type="ECO:0000256" key="2">
    <source>
        <dbReference type="ARBA" id="ARBA00022771"/>
    </source>
</evidence>
<reference evidence="8 9" key="2">
    <citation type="journal article" date="2019" name="G3 (Bethesda)">
        <title>Hybrid Assembly of the Genome of the Entomopathogenic Nematode Steinernema carpocapsae Identifies the X-Chromosome.</title>
        <authorList>
            <person name="Serra L."/>
            <person name="Macchietto M."/>
            <person name="Macias-Munoz A."/>
            <person name="McGill C.J."/>
            <person name="Rodriguez I.M."/>
            <person name="Rodriguez B."/>
            <person name="Murad R."/>
            <person name="Mortazavi A."/>
        </authorList>
    </citation>
    <scope>NUCLEOTIDE SEQUENCE [LARGE SCALE GENOMIC DNA]</scope>
    <source>
        <strain evidence="8 9">ALL</strain>
    </source>
</reference>
<keyword evidence="1" id="KW-0479">Metal-binding</keyword>
<keyword evidence="5" id="KW-0175">Coiled coil</keyword>
<feature type="domain" description="RING-type" evidence="7">
    <location>
        <begin position="354"/>
        <end position="399"/>
    </location>
</feature>
<dbReference type="InterPro" id="IPR052667">
    <property type="entry name" value="E3_ubiquitin-ligase_RING"/>
</dbReference>
<evidence type="ECO:0000256" key="1">
    <source>
        <dbReference type="ARBA" id="ARBA00022723"/>
    </source>
</evidence>
<keyword evidence="3" id="KW-0862">Zinc</keyword>
<dbReference type="OrthoDB" id="5875349at2759"/>
<dbReference type="GO" id="GO:0008270">
    <property type="term" value="F:zinc ion binding"/>
    <property type="evidence" value="ECO:0007669"/>
    <property type="project" value="UniProtKB-KW"/>
</dbReference>
<sequence>MEVLSVASVRNAVNAFAVSEDGRKAYLMDNALNCVVCVDLFTGQKKNFNWKTPEPSKWLCYCLFTGEDHIYAMFYNRSKRKFFLMIYKIVRNDFLQKVGEAPIDSDRILNDRLAYSAHKQGDTIQIIIYEKTSRRQLAEQTGRQETAFLLWNLTCSTKIVTSQYGTLPPRDWEMPFLCDNQLCFVSIERHGSYLVSIPLKCDERNPNVWTVTELEGDEEYGDFPPKKAIWCNAWMGSTVSFAVAKRVEDKRIISIWSLDLENGTWRKQPSEIEAPATATNFSYRLISPESAFLHSDWSDITATFVKVDLSYQHPSTSSNEDEESEENADLINLDGDSNEDSEEGKTKAYPDLTCPICLDTYDQPRSMTCGHAACLLCLEQMYALVECGDAEVAKCPICRSKIEGPPNELPFNYALQDAITAIKKARQLNETSLRCGYCKYAFNEDESWVCLTCSTPEEKSNFCAICILKRHGDHRKIEVNVYNKKLQKLEELKTRREKEARKILSKAKRRIRKEIEKRFIERVMESVTSQLDQMMDPLEPFDLGFVEEASAKVVRDMADDVSHSLATLGSKLELVRSDHISILSSCTTPTPSTSFYLSILIQQCSPIPLYPNLRIVNNLL</sequence>
<dbReference type="InterPro" id="IPR027370">
    <property type="entry name" value="Znf-RING_euk"/>
</dbReference>
<dbReference type="Pfam" id="PF13445">
    <property type="entry name" value="zf-RING_UBOX"/>
    <property type="match status" value="1"/>
</dbReference>
<dbReference type="InterPro" id="IPR001841">
    <property type="entry name" value="Znf_RING"/>
</dbReference>
<accession>A0A4U5MUB7</accession>
<dbReference type="PANTHER" id="PTHR47156">
    <property type="entry name" value="PROTEIN CBG20824"/>
    <property type="match status" value="1"/>
</dbReference>
<dbReference type="Gene3D" id="3.30.40.10">
    <property type="entry name" value="Zinc/RING finger domain, C3HC4 (zinc finger)"/>
    <property type="match status" value="1"/>
</dbReference>
<evidence type="ECO:0000256" key="4">
    <source>
        <dbReference type="PROSITE-ProRule" id="PRU00175"/>
    </source>
</evidence>
<comment type="caution">
    <text evidence="8">The sequence shown here is derived from an EMBL/GenBank/DDBJ whole genome shotgun (WGS) entry which is preliminary data.</text>
</comment>
<organism evidence="8 9">
    <name type="scientific">Steinernema carpocapsae</name>
    <name type="common">Entomopathogenic nematode</name>
    <dbReference type="NCBI Taxonomy" id="34508"/>
    <lineage>
        <taxon>Eukaryota</taxon>
        <taxon>Metazoa</taxon>
        <taxon>Ecdysozoa</taxon>
        <taxon>Nematoda</taxon>
        <taxon>Chromadorea</taxon>
        <taxon>Rhabditida</taxon>
        <taxon>Tylenchina</taxon>
        <taxon>Panagrolaimomorpha</taxon>
        <taxon>Strongyloidoidea</taxon>
        <taxon>Steinernematidae</taxon>
        <taxon>Steinernema</taxon>
    </lineage>
</organism>
<evidence type="ECO:0000259" key="7">
    <source>
        <dbReference type="PROSITE" id="PS50089"/>
    </source>
</evidence>
<dbReference type="Proteomes" id="UP000298663">
    <property type="component" value="Unassembled WGS sequence"/>
</dbReference>
<feature type="compositionally biased region" description="Acidic residues" evidence="6">
    <location>
        <begin position="319"/>
        <end position="328"/>
    </location>
</feature>
<evidence type="ECO:0000313" key="9">
    <source>
        <dbReference type="Proteomes" id="UP000298663"/>
    </source>
</evidence>
<name>A0A4U5MUB7_STECR</name>
<evidence type="ECO:0000256" key="6">
    <source>
        <dbReference type="SAM" id="MobiDB-lite"/>
    </source>
</evidence>
<evidence type="ECO:0000256" key="3">
    <source>
        <dbReference type="ARBA" id="ARBA00022833"/>
    </source>
</evidence>
<keyword evidence="2 4" id="KW-0863">Zinc-finger</keyword>
<dbReference type="EMBL" id="AZBU02000006">
    <property type="protein sequence ID" value="TKR73093.1"/>
    <property type="molecule type" value="Genomic_DNA"/>
</dbReference>